<evidence type="ECO:0000256" key="3">
    <source>
        <dbReference type="ARBA" id="ARBA00007667"/>
    </source>
</evidence>
<evidence type="ECO:0000256" key="1">
    <source>
        <dbReference type="ARBA" id="ARBA00004844"/>
    </source>
</evidence>
<comment type="similarity">
    <text evidence="3">Belongs to the PurH family.</text>
</comment>
<comment type="catalytic activity">
    <reaction evidence="9">
        <text>IMP + H2O = 5-formamido-1-(5-phospho-D-ribosyl)imidazole-4-carboxamide</text>
        <dbReference type="Rhea" id="RHEA:18445"/>
        <dbReference type="ChEBI" id="CHEBI:15377"/>
        <dbReference type="ChEBI" id="CHEBI:58053"/>
        <dbReference type="ChEBI" id="CHEBI:58467"/>
        <dbReference type="EC" id="3.5.4.10"/>
    </reaction>
</comment>
<evidence type="ECO:0000313" key="12">
    <source>
        <dbReference type="Proteomes" id="UP000789941"/>
    </source>
</evidence>
<evidence type="ECO:0000256" key="4">
    <source>
        <dbReference type="ARBA" id="ARBA00022679"/>
    </source>
</evidence>
<dbReference type="Gene3D" id="3.40.140.20">
    <property type="match status" value="2"/>
</dbReference>
<keyword evidence="5" id="KW-0658">Purine biosynthesis</keyword>
<dbReference type="NCBIfam" id="NF002049">
    <property type="entry name" value="PRK00881.1"/>
    <property type="match status" value="1"/>
</dbReference>
<dbReference type="PANTHER" id="PTHR11692:SF0">
    <property type="entry name" value="BIFUNCTIONAL PURINE BIOSYNTHESIS PROTEIN ATIC"/>
    <property type="match status" value="1"/>
</dbReference>
<evidence type="ECO:0000256" key="6">
    <source>
        <dbReference type="ARBA" id="ARBA00022801"/>
    </source>
</evidence>
<dbReference type="InterPro" id="IPR036914">
    <property type="entry name" value="MGS-like_dom_sf"/>
</dbReference>
<dbReference type="FunFam" id="3.40.50.1380:FF:000001">
    <property type="entry name" value="Bifunctional purine biosynthesis protein PurH"/>
    <property type="match status" value="1"/>
</dbReference>
<evidence type="ECO:0000256" key="5">
    <source>
        <dbReference type="ARBA" id="ARBA00022755"/>
    </source>
</evidence>
<comment type="pathway">
    <text evidence="2">Purine metabolism; IMP biosynthesis via de novo pathway; 5-formamido-1-(5-phospho-D-ribosyl)imidazole-4-carboxamide from 5-amino-1-(5-phospho-D-ribosyl)imidazole-4-carboxamide (10-formyl THF route): step 1/1.</text>
</comment>
<dbReference type="EC" id="3.5.4.10" evidence="11"/>
<reference evidence="11 12" key="1">
    <citation type="submission" date="2019-08" db="EMBL/GenBank/DDBJ databases">
        <authorList>
            <person name="Vazquez-Campos X."/>
        </authorList>
    </citation>
    <scope>NUCLEOTIDE SEQUENCE [LARGE SCALE GENOMIC DNA]</scope>
    <source>
        <strain evidence="11">LFW-283_2</strain>
    </source>
</reference>
<dbReference type="PIRSF" id="PIRSF000414">
    <property type="entry name" value="AICARFT_IMPCHas"/>
    <property type="match status" value="1"/>
</dbReference>
<dbReference type="InterPro" id="IPR002695">
    <property type="entry name" value="PurH-like"/>
</dbReference>
<evidence type="ECO:0000259" key="10">
    <source>
        <dbReference type="PROSITE" id="PS51855"/>
    </source>
</evidence>
<dbReference type="SUPFAM" id="SSF52335">
    <property type="entry name" value="Methylglyoxal synthase-like"/>
    <property type="match status" value="1"/>
</dbReference>
<evidence type="ECO:0000256" key="7">
    <source>
        <dbReference type="ARBA" id="ARBA00023268"/>
    </source>
</evidence>
<name>A0A5E4LNZ8_9ARCH</name>
<protein>
    <submittedName>
        <fullName evidence="11">Bifunctional purine biosynthesis protein PurH</fullName>
        <ecNumber evidence="11">3.5.4.10</ecNumber>
    </submittedName>
</protein>
<evidence type="ECO:0000256" key="9">
    <source>
        <dbReference type="ARBA" id="ARBA00050687"/>
    </source>
</evidence>
<evidence type="ECO:0000313" key="11">
    <source>
        <dbReference type="EMBL" id="VVC03810.1"/>
    </source>
</evidence>
<evidence type="ECO:0000256" key="2">
    <source>
        <dbReference type="ARBA" id="ARBA00004954"/>
    </source>
</evidence>
<keyword evidence="4" id="KW-0808">Transferase</keyword>
<dbReference type="UniPathway" id="UPA00074">
    <property type="reaction ID" value="UER00133"/>
</dbReference>
<accession>A0A5E4LNZ8</accession>
<dbReference type="Gene3D" id="3.40.50.1380">
    <property type="entry name" value="Methylglyoxal synthase-like domain"/>
    <property type="match status" value="1"/>
</dbReference>
<comment type="catalytic activity">
    <reaction evidence="8">
        <text>(6R)-10-formyltetrahydrofolate + 5-amino-1-(5-phospho-beta-D-ribosyl)imidazole-4-carboxamide = 5-formamido-1-(5-phospho-D-ribosyl)imidazole-4-carboxamide + (6S)-5,6,7,8-tetrahydrofolate</text>
        <dbReference type="Rhea" id="RHEA:22192"/>
        <dbReference type="ChEBI" id="CHEBI:57453"/>
        <dbReference type="ChEBI" id="CHEBI:58467"/>
        <dbReference type="ChEBI" id="CHEBI:58475"/>
        <dbReference type="ChEBI" id="CHEBI:195366"/>
        <dbReference type="EC" id="2.1.2.3"/>
    </reaction>
</comment>
<dbReference type="GO" id="GO:0004643">
    <property type="term" value="F:phosphoribosylaminoimidazolecarboxamide formyltransferase activity"/>
    <property type="evidence" value="ECO:0007669"/>
    <property type="project" value="UniProtKB-EC"/>
</dbReference>
<dbReference type="SMART" id="SM00798">
    <property type="entry name" value="AICARFT_IMPCHas"/>
    <property type="match status" value="1"/>
</dbReference>
<dbReference type="PANTHER" id="PTHR11692">
    <property type="entry name" value="BIFUNCTIONAL PURINE BIOSYNTHESIS PROTEIN PURH"/>
    <property type="match status" value="1"/>
</dbReference>
<dbReference type="HAMAP" id="MF_00139">
    <property type="entry name" value="PurH"/>
    <property type="match status" value="1"/>
</dbReference>
<dbReference type="CDD" id="cd01421">
    <property type="entry name" value="IMPCH"/>
    <property type="match status" value="1"/>
</dbReference>
<dbReference type="GO" id="GO:0006189">
    <property type="term" value="P:'de novo' IMP biosynthetic process"/>
    <property type="evidence" value="ECO:0007669"/>
    <property type="project" value="UniProtKB-UniPathway"/>
</dbReference>
<feature type="domain" description="MGS-like" evidence="10">
    <location>
        <begin position="1"/>
        <end position="145"/>
    </location>
</feature>
<dbReference type="NCBIfam" id="TIGR00355">
    <property type="entry name" value="purH"/>
    <property type="match status" value="1"/>
</dbReference>
<keyword evidence="6 11" id="KW-0378">Hydrolase</keyword>
<dbReference type="Pfam" id="PF01808">
    <property type="entry name" value="AICARFT_IMPCHas"/>
    <property type="match status" value="1"/>
</dbReference>
<dbReference type="SUPFAM" id="SSF53927">
    <property type="entry name" value="Cytidine deaminase-like"/>
    <property type="match status" value="1"/>
</dbReference>
<dbReference type="AlphaFoldDB" id="A0A5E4LNZ8"/>
<dbReference type="FunFam" id="3.40.140.20:FF:000001">
    <property type="entry name" value="Bifunctional purine biosynthesis protein PurH"/>
    <property type="match status" value="1"/>
</dbReference>
<comment type="caution">
    <text evidence="11">The sequence shown here is derived from an EMBL/GenBank/DDBJ whole genome shotgun (WGS) entry which is preliminary data.</text>
</comment>
<dbReference type="Proteomes" id="UP000789941">
    <property type="component" value="Unassembled WGS sequence"/>
</dbReference>
<evidence type="ECO:0000256" key="8">
    <source>
        <dbReference type="ARBA" id="ARBA00050488"/>
    </source>
</evidence>
<proteinExistence type="inferred from homology"/>
<dbReference type="InterPro" id="IPR016193">
    <property type="entry name" value="Cytidine_deaminase-like"/>
</dbReference>
<dbReference type="EMBL" id="CABMJJ010000009">
    <property type="protein sequence ID" value="VVC03810.1"/>
    <property type="molecule type" value="Genomic_DNA"/>
</dbReference>
<dbReference type="GO" id="GO:0005829">
    <property type="term" value="C:cytosol"/>
    <property type="evidence" value="ECO:0007669"/>
    <property type="project" value="TreeGrafter"/>
</dbReference>
<dbReference type="GO" id="GO:0003937">
    <property type="term" value="F:IMP cyclohydrolase activity"/>
    <property type="evidence" value="ECO:0007669"/>
    <property type="project" value="UniProtKB-EC"/>
</dbReference>
<organism evidence="11 12">
    <name type="scientific">Candidatus Bilamarchaeum dharawalense</name>
    <dbReference type="NCBI Taxonomy" id="2885759"/>
    <lineage>
        <taxon>Archaea</taxon>
        <taxon>Candidatus Micrarchaeota</taxon>
        <taxon>Candidatus Micrarchaeia</taxon>
        <taxon>Candidatus Anstonellales</taxon>
        <taxon>Candidatus Bilamarchaeaceae</taxon>
        <taxon>Candidatus Bilamarchaeum</taxon>
    </lineage>
</organism>
<dbReference type="InterPro" id="IPR011607">
    <property type="entry name" value="MGS-like_dom"/>
</dbReference>
<dbReference type="Pfam" id="PF02142">
    <property type="entry name" value="MGS"/>
    <property type="match status" value="1"/>
</dbReference>
<keyword evidence="7" id="KW-0511">Multifunctional enzyme</keyword>
<dbReference type="PROSITE" id="PS51855">
    <property type="entry name" value="MGS"/>
    <property type="match status" value="1"/>
</dbReference>
<comment type="pathway">
    <text evidence="1">Purine metabolism; IMP biosynthesis via de novo pathway; IMP from 5-formamido-1-(5-phospho-D-ribosyl)imidazole-4-carboxamide: step 1/1.</text>
</comment>
<gene>
    <name evidence="11" type="primary">purH</name>
    <name evidence="11" type="ORF">LFW2832_00551</name>
</gene>
<dbReference type="SMART" id="SM00851">
    <property type="entry name" value="MGS"/>
    <property type="match status" value="1"/>
</dbReference>
<sequence length="516" mass="57796">MKVKRALISVYKKDGLIEFARALQELGVEIVSSGGTAKALSDAKIKVIDVSTFTGSPEMMDGRVKTLHPKIHGAILADRNNKKHLLEAKKFNIQLIDMVIVNLYPFEDTVQGGKSLRDITENIDIGGPTLLRAAAKNYKHVAVICNPVRYPTIIEEMKKGGGWLSDKTLERLALDTWEHVSHYDVFIEQFFRKTFGFHDEFPEFLNLTFHKKQDLRYGENPHQRATVYRDEQYKNPSVLDAKQIQGKELSYNNVLDCNAAFKLIREFDEPTGVIVKHNNPCGVASDPDILKAFKMAKAVDPEASFGGVVVLNRPVTSQLAKEIISRFVDIVLAPKFEPSALEVLRVKKNMRVMEVPSINTKRVPYRKYRSILGGLLVQDANVKMLEGIKVVSKRKPTEEEMKALFYAWKIAKYVKSNSIVYARAHRAVGIGAGQMKRVDAAKLAAMIAKDYGEDLKGCAMASDAFFPFRDGIDYAAKLGITAIIQPGGSIRDQEVIKAADEHGMAMVFTGIRHFRH</sequence>
<dbReference type="InterPro" id="IPR024051">
    <property type="entry name" value="AICAR_Tfase_dup_dom_sf"/>
</dbReference>